<keyword evidence="5" id="KW-1185">Reference proteome</keyword>
<evidence type="ECO:0000259" key="2">
    <source>
        <dbReference type="Pfam" id="PF00060"/>
    </source>
</evidence>
<comment type="similarity">
    <text evidence="1">Belongs to the glutamate-gated ion channel (TC 1.A.10.1) family.</text>
</comment>
<dbReference type="Proteomes" id="UP001292094">
    <property type="component" value="Unassembled WGS sequence"/>
</dbReference>
<protein>
    <recommendedName>
        <fullName evidence="2">Ionotropic glutamate receptor C-terminal domain-containing protein</fullName>
    </recommendedName>
</protein>
<name>A0AAE1UBN8_9EUCA</name>
<accession>A0AAE1UBN8</accession>
<sequence>MIDGKQRMVLAGWVWLGLVITLSYNCNLTSLLAVRRISHPVQTLRDLIDNPSLTVIMPPNTIITATIAASQEGELHEVHKLEAKGRVKYMPYSAYPTALNTLVRGGDHVILTTSLSLANLVSQSFSKTGQCFIEF</sequence>
<evidence type="ECO:0000313" key="4">
    <source>
        <dbReference type="EMBL" id="KAK4326289.1"/>
    </source>
</evidence>
<dbReference type="GO" id="GO:0016020">
    <property type="term" value="C:membrane"/>
    <property type="evidence" value="ECO:0007669"/>
    <property type="project" value="InterPro"/>
</dbReference>
<gene>
    <name evidence="4" type="ORF">Pmani_003155</name>
    <name evidence="3" type="ORF">Pmani_015381</name>
</gene>
<comment type="caution">
    <text evidence="3">The sequence shown here is derived from an EMBL/GenBank/DDBJ whole genome shotgun (WGS) entry which is preliminary data.</text>
</comment>
<dbReference type="InterPro" id="IPR001320">
    <property type="entry name" value="Iontro_rcpt_C"/>
</dbReference>
<dbReference type="Gene3D" id="1.10.287.70">
    <property type="match status" value="1"/>
</dbReference>
<dbReference type="AlphaFoldDB" id="A0AAE1UBN8"/>
<feature type="domain" description="Ionotropic glutamate receptor C-terminal" evidence="2">
    <location>
        <begin position="6"/>
        <end position="50"/>
    </location>
</feature>
<reference evidence="3" key="1">
    <citation type="submission" date="2023-11" db="EMBL/GenBank/DDBJ databases">
        <title>Genome assemblies of two species of porcelain crab, Petrolisthes cinctipes and Petrolisthes manimaculis (Anomura: Porcellanidae).</title>
        <authorList>
            <person name="Angst P."/>
        </authorList>
    </citation>
    <scope>NUCLEOTIDE SEQUENCE</scope>
    <source>
        <strain evidence="3">PB745_02</strain>
        <tissue evidence="3">Gill</tissue>
    </source>
</reference>
<proteinExistence type="inferred from homology"/>
<organism evidence="3 5">
    <name type="scientific">Petrolisthes manimaculis</name>
    <dbReference type="NCBI Taxonomy" id="1843537"/>
    <lineage>
        <taxon>Eukaryota</taxon>
        <taxon>Metazoa</taxon>
        <taxon>Ecdysozoa</taxon>
        <taxon>Arthropoda</taxon>
        <taxon>Crustacea</taxon>
        <taxon>Multicrustacea</taxon>
        <taxon>Malacostraca</taxon>
        <taxon>Eumalacostraca</taxon>
        <taxon>Eucarida</taxon>
        <taxon>Decapoda</taxon>
        <taxon>Pleocyemata</taxon>
        <taxon>Anomura</taxon>
        <taxon>Galatheoidea</taxon>
        <taxon>Porcellanidae</taxon>
        <taxon>Petrolisthes</taxon>
    </lineage>
</organism>
<dbReference type="EMBL" id="JAWZYT010001334">
    <property type="protein sequence ID" value="KAK4313265.1"/>
    <property type="molecule type" value="Genomic_DNA"/>
</dbReference>
<dbReference type="Pfam" id="PF00060">
    <property type="entry name" value="Lig_chan"/>
    <property type="match status" value="1"/>
</dbReference>
<dbReference type="EMBL" id="JAWZYT010000226">
    <property type="protein sequence ID" value="KAK4326289.1"/>
    <property type="molecule type" value="Genomic_DNA"/>
</dbReference>
<evidence type="ECO:0000313" key="5">
    <source>
        <dbReference type="Proteomes" id="UP001292094"/>
    </source>
</evidence>
<dbReference type="GO" id="GO:0015276">
    <property type="term" value="F:ligand-gated monoatomic ion channel activity"/>
    <property type="evidence" value="ECO:0007669"/>
    <property type="project" value="InterPro"/>
</dbReference>
<evidence type="ECO:0000256" key="1">
    <source>
        <dbReference type="ARBA" id="ARBA00008685"/>
    </source>
</evidence>
<evidence type="ECO:0000313" key="3">
    <source>
        <dbReference type="EMBL" id="KAK4313265.1"/>
    </source>
</evidence>